<sequence length="66" mass="6960">MRDRPDVSVVVIAYNDAGRLPRAVRSVLDQSLDGPEIVIVDDASTDGTGEVADRLAAGQPDRVVAV</sequence>
<dbReference type="Proteomes" id="UP001597083">
    <property type="component" value="Unassembled WGS sequence"/>
</dbReference>
<name>A0ABW3CJD6_9ACTN</name>
<proteinExistence type="predicted"/>
<dbReference type="CDD" id="cd00761">
    <property type="entry name" value="Glyco_tranf_GTA_type"/>
    <property type="match status" value="1"/>
</dbReference>
<gene>
    <name evidence="2" type="ORF">ACFQ07_20695</name>
</gene>
<dbReference type="SUPFAM" id="SSF53448">
    <property type="entry name" value="Nucleotide-diphospho-sugar transferases"/>
    <property type="match status" value="1"/>
</dbReference>
<accession>A0ABW3CJD6</accession>
<reference evidence="3" key="1">
    <citation type="journal article" date="2019" name="Int. J. Syst. Evol. Microbiol.">
        <title>The Global Catalogue of Microorganisms (GCM) 10K type strain sequencing project: providing services to taxonomists for standard genome sequencing and annotation.</title>
        <authorList>
            <consortium name="The Broad Institute Genomics Platform"/>
            <consortium name="The Broad Institute Genome Sequencing Center for Infectious Disease"/>
            <person name="Wu L."/>
            <person name="Ma J."/>
        </authorList>
    </citation>
    <scope>NUCLEOTIDE SEQUENCE [LARGE SCALE GENOMIC DNA]</scope>
    <source>
        <strain evidence="3">JCM 31696</strain>
    </source>
</reference>
<dbReference type="Pfam" id="PF00535">
    <property type="entry name" value="Glycos_transf_2"/>
    <property type="match status" value="1"/>
</dbReference>
<evidence type="ECO:0000313" key="3">
    <source>
        <dbReference type="Proteomes" id="UP001597083"/>
    </source>
</evidence>
<feature type="domain" description="Glycosyltransferase 2-like" evidence="1">
    <location>
        <begin position="8"/>
        <end position="63"/>
    </location>
</feature>
<keyword evidence="3" id="KW-1185">Reference proteome</keyword>
<feature type="non-terminal residue" evidence="2">
    <location>
        <position position="66"/>
    </location>
</feature>
<dbReference type="PANTHER" id="PTHR22916:SF3">
    <property type="entry name" value="UDP-GLCNAC:BETAGAL BETA-1,3-N-ACETYLGLUCOSAMINYLTRANSFERASE-LIKE PROTEIN 1"/>
    <property type="match status" value="1"/>
</dbReference>
<evidence type="ECO:0000259" key="1">
    <source>
        <dbReference type="Pfam" id="PF00535"/>
    </source>
</evidence>
<comment type="caution">
    <text evidence="2">The sequence shown here is derived from an EMBL/GenBank/DDBJ whole genome shotgun (WGS) entry which is preliminary data.</text>
</comment>
<dbReference type="EMBL" id="JBHTIR010003098">
    <property type="protein sequence ID" value="MFD0854669.1"/>
    <property type="molecule type" value="Genomic_DNA"/>
</dbReference>
<dbReference type="InterPro" id="IPR029044">
    <property type="entry name" value="Nucleotide-diphossugar_trans"/>
</dbReference>
<protein>
    <submittedName>
        <fullName evidence="2">Glycosyltransferase family 2 protein</fullName>
    </submittedName>
</protein>
<dbReference type="PANTHER" id="PTHR22916">
    <property type="entry name" value="GLYCOSYLTRANSFERASE"/>
    <property type="match status" value="1"/>
</dbReference>
<dbReference type="Gene3D" id="3.90.550.10">
    <property type="entry name" value="Spore Coat Polysaccharide Biosynthesis Protein SpsA, Chain A"/>
    <property type="match status" value="1"/>
</dbReference>
<organism evidence="2 3">
    <name type="scientific">Actinomadura adrarensis</name>
    <dbReference type="NCBI Taxonomy" id="1819600"/>
    <lineage>
        <taxon>Bacteria</taxon>
        <taxon>Bacillati</taxon>
        <taxon>Actinomycetota</taxon>
        <taxon>Actinomycetes</taxon>
        <taxon>Streptosporangiales</taxon>
        <taxon>Thermomonosporaceae</taxon>
        <taxon>Actinomadura</taxon>
    </lineage>
</organism>
<dbReference type="InterPro" id="IPR001173">
    <property type="entry name" value="Glyco_trans_2-like"/>
</dbReference>
<evidence type="ECO:0000313" key="2">
    <source>
        <dbReference type="EMBL" id="MFD0854669.1"/>
    </source>
</evidence>